<dbReference type="RefSeq" id="WP_004095577.1">
    <property type="nucleotide sequence ID" value="NZ_AFGF01000090.1"/>
</dbReference>
<keyword evidence="2" id="KW-1185">Reference proteome</keyword>
<dbReference type="AlphaFoldDB" id="F7NJK1"/>
<dbReference type="OrthoDB" id="459358at2"/>
<name>F7NJK1_9FIRM</name>
<organism evidence="1 2">
    <name type="scientific">Acetonema longum DSM 6540</name>
    <dbReference type="NCBI Taxonomy" id="1009370"/>
    <lineage>
        <taxon>Bacteria</taxon>
        <taxon>Bacillati</taxon>
        <taxon>Bacillota</taxon>
        <taxon>Negativicutes</taxon>
        <taxon>Acetonemataceae</taxon>
        <taxon>Acetonema</taxon>
    </lineage>
</organism>
<protein>
    <submittedName>
        <fullName evidence="1">Uncharacterized protein</fullName>
    </submittedName>
</protein>
<proteinExistence type="predicted"/>
<dbReference type="EMBL" id="AFGF01000090">
    <property type="protein sequence ID" value="EGO63779.1"/>
    <property type="molecule type" value="Genomic_DNA"/>
</dbReference>
<comment type="caution">
    <text evidence="1">The sequence shown here is derived from an EMBL/GenBank/DDBJ whole genome shotgun (WGS) entry which is preliminary data.</text>
</comment>
<accession>F7NJK1</accession>
<reference evidence="1 2" key="1">
    <citation type="journal article" date="2011" name="EMBO J.">
        <title>Structural diversity of bacterial flagellar motors.</title>
        <authorList>
            <person name="Chen S."/>
            <person name="Beeby M."/>
            <person name="Murphy G.E."/>
            <person name="Leadbetter J.R."/>
            <person name="Hendrixson D.R."/>
            <person name="Briegel A."/>
            <person name="Li Z."/>
            <person name="Shi J."/>
            <person name="Tocheva E.I."/>
            <person name="Muller A."/>
            <person name="Dobro M.J."/>
            <person name="Jensen G.J."/>
        </authorList>
    </citation>
    <scope>NUCLEOTIDE SEQUENCE [LARGE SCALE GENOMIC DNA]</scope>
    <source>
        <strain evidence="1 2">DSM 6540</strain>
    </source>
</reference>
<sequence>MLGLFISYKGNFSNVVALVEKLIERSLVITRDEIGEKCIFQLFNIEFVLMGNHELEDDFGIAFTNYEIHINMIPLNSGQEIDGYIKMFNSISLYLADKISKTLKTEIIVVEDLQEIVYKSNRGQGY</sequence>
<evidence type="ECO:0000313" key="1">
    <source>
        <dbReference type="EMBL" id="EGO63779.1"/>
    </source>
</evidence>
<gene>
    <name evidence="1" type="ORF">ALO_11284</name>
</gene>
<evidence type="ECO:0000313" key="2">
    <source>
        <dbReference type="Proteomes" id="UP000003240"/>
    </source>
</evidence>
<dbReference type="Proteomes" id="UP000003240">
    <property type="component" value="Unassembled WGS sequence"/>
</dbReference>